<dbReference type="EMBL" id="LXQA010444798">
    <property type="protein sequence ID" value="MCI52275.1"/>
    <property type="molecule type" value="Genomic_DNA"/>
</dbReference>
<name>A0A392SW40_9FABA</name>
<dbReference type="AlphaFoldDB" id="A0A392SW40"/>
<reference evidence="1 2" key="1">
    <citation type="journal article" date="2018" name="Front. Plant Sci.">
        <title>Red Clover (Trifolium pratense) and Zigzag Clover (T. medium) - A Picture of Genomic Similarities and Differences.</title>
        <authorList>
            <person name="Dluhosova J."/>
            <person name="Istvanek J."/>
            <person name="Nedelnik J."/>
            <person name="Repkova J."/>
        </authorList>
    </citation>
    <scope>NUCLEOTIDE SEQUENCE [LARGE SCALE GENOMIC DNA]</scope>
    <source>
        <strain evidence="2">cv. 10/8</strain>
        <tissue evidence="1">Leaf</tissue>
    </source>
</reference>
<evidence type="ECO:0000313" key="2">
    <source>
        <dbReference type="Proteomes" id="UP000265520"/>
    </source>
</evidence>
<accession>A0A392SW40</accession>
<evidence type="ECO:0000313" key="1">
    <source>
        <dbReference type="EMBL" id="MCI52275.1"/>
    </source>
</evidence>
<organism evidence="1 2">
    <name type="scientific">Trifolium medium</name>
    <dbReference type="NCBI Taxonomy" id="97028"/>
    <lineage>
        <taxon>Eukaryota</taxon>
        <taxon>Viridiplantae</taxon>
        <taxon>Streptophyta</taxon>
        <taxon>Embryophyta</taxon>
        <taxon>Tracheophyta</taxon>
        <taxon>Spermatophyta</taxon>
        <taxon>Magnoliopsida</taxon>
        <taxon>eudicotyledons</taxon>
        <taxon>Gunneridae</taxon>
        <taxon>Pentapetalae</taxon>
        <taxon>rosids</taxon>
        <taxon>fabids</taxon>
        <taxon>Fabales</taxon>
        <taxon>Fabaceae</taxon>
        <taxon>Papilionoideae</taxon>
        <taxon>50 kb inversion clade</taxon>
        <taxon>NPAAA clade</taxon>
        <taxon>Hologalegina</taxon>
        <taxon>IRL clade</taxon>
        <taxon>Trifolieae</taxon>
        <taxon>Trifolium</taxon>
    </lineage>
</organism>
<proteinExistence type="predicted"/>
<feature type="non-terminal residue" evidence="1">
    <location>
        <position position="91"/>
    </location>
</feature>
<comment type="caution">
    <text evidence="1">The sequence shown here is derived from an EMBL/GenBank/DDBJ whole genome shotgun (WGS) entry which is preliminary data.</text>
</comment>
<sequence length="91" mass="10966">MEDVWTMKKQLPDFVGTDPVGWITATERFFEMNEVPSRDKLQWAFMSMEDEQAMMWFYYWCEENPNADWNSFSIAMIREFGAQMVQNQESE</sequence>
<protein>
    <submittedName>
        <fullName evidence="1">Neurobeachin-like protein</fullName>
    </submittedName>
</protein>
<dbReference type="Proteomes" id="UP000265520">
    <property type="component" value="Unassembled WGS sequence"/>
</dbReference>
<keyword evidence="2" id="KW-1185">Reference proteome</keyword>